<dbReference type="AlphaFoldDB" id="A0A5B8YL67"/>
<dbReference type="Pfam" id="PF00440">
    <property type="entry name" value="TetR_N"/>
    <property type="match status" value="1"/>
</dbReference>
<keyword evidence="1 2" id="KW-0238">DNA-binding</keyword>
<dbReference type="KEGG" id="anp:FK178_13430"/>
<dbReference type="SUPFAM" id="SSF46689">
    <property type="entry name" value="Homeodomain-like"/>
    <property type="match status" value="1"/>
</dbReference>
<dbReference type="RefSeq" id="WP_146836223.1">
    <property type="nucleotide sequence ID" value="NZ_CP042476.1"/>
</dbReference>
<dbReference type="PANTHER" id="PTHR30328">
    <property type="entry name" value="TRANSCRIPTIONAL REPRESSOR"/>
    <property type="match status" value="1"/>
</dbReference>
<dbReference type="SUPFAM" id="SSF48498">
    <property type="entry name" value="Tetracyclin repressor-like, C-terminal domain"/>
    <property type="match status" value="1"/>
</dbReference>
<keyword evidence="3" id="KW-1133">Transmembrane helix</keyword>
<evidence type="ECO:0000256" key="2">
    <source>
        <dbReference type="PROSITE-ProRule" id="PRU00335"/>
    </source>
</evidence>
<dbReference type="PRINTS" id="PR00455">
    <property type="entry name" value="HTHTETR"/>
</dbReference>
<dbReference type="Proteomes" id="UP000321954">
    <property type="component" value="Chromosome"/>
</dbReference>
<gene>
    <name evidence="5" type="ORF">FK178_13430</name>
</gene>
<evidence type="ECO:0000256" key="3">
    <source>
        <dbReference type="SAM" id="Phobius"/>
    </source>
</evidence>
<dbReference type="InterPro" id="IPR050109">
    <property type="entry name" value="HTH-type_TetR-like_transc_reg"/>
</dbReference>
<keyword evidence="3" id="KW-0812">Transmembrane</keyword>
<dbReference type="PANTHER" id="PTHR30328:SF54">
    <property type="entry name" value="HTH-TYPE TRANSCRIPTIONAL REPRESSOR SCO4008"/>
    <property type="match status" value="1"/>
</dbReference>
<feature type="domain" description="HTH tetR-type" evidence="4">
    <location>
        <begin position="6"/>
        <end position="66"/>
    </location>
</feature>
<evidence type="ECO:0000259" key="4">
    <source>
        <dbReference type="PROSITE" id="PS50977"/>
    </source>
</evidence>
<dbReference type="Gene3D" id="1.10.357.10">
    <property type="entry name" value="Tetracycline Repressor, domain 2"/>
    <property type="match status" value="1"/>
</dbReference>
<dbReference type="OrthoDB" id="9789566at2"/>
<accession>A0A5B8YL67</accession>
<evidence type="ECO:0000313" key="6">
    <source>
        <dbReference type="Proteomes" id="UP000321954"/>
    </source>
</evidence>
<reference evidence="5 6" key="1">
    <citation type="submission" date="2019-08" db="EMBL/GenBank/DDBJ databases">
        <title>Antarcticibacterium arcticum sp. nov., a bacterium isolated from marine sediment of the Canadian Beaufort Sea.</title>
        <authorList>
            <person name="Lee Y.M."/>
            <person name="Baek K."/>
            <person name="Lee D.-H."/>
            <person name="Shin S.C."/>
            <person name="Jin Y.K."/>
            <person name="Park Y."/>
        </authorList>
    </citation>
    <scope>NUCLEOTIDE SEQUENCE [LARGE SCALE GENOMIC DNA]</scope>
    <source>
        <strain evidence="5 6">PAMC 28998</strain>
    </source>
</reference>
<evidence type="ECO:0000313" key="5">
    <source>
        <dbReference type="EMBL" id="QED38652.1"/>
    </source>
</evidence>
<feature type="DNA-binding region" description="H-T-H motif" evidence="2">
    <location>
        <begin position="29"/>
        <end position="48"/>
    </location>
</feature>
<dbReference type="InterPro" id="IPR009057">
    <property type="entry name" value="Homeodomain-like_sf"/>
</dbReference>
<proteinExistence type="predicted"/>
<dbReference type="InterPro" id="IPR036271">
    <property type="entry name" value="Tet_transcr_reg_TetR-rel_C_sf"/>
</dbReference>
<keyword evidence="3" id="KW-0472">Membrane</keyword>
<dbReference type="PROSITE" id="PS50977">
    <property type="entry name" value="HTH_TETR_2"/>
    <property type="match status" value="1"/>
</dbReference>
<organism evidence="5 6">
    <name type="scientific">Antarcticibacterium arcticum</name>
    <dbReference type="NCBI Taxonomy" id="2585771"/>
    <lineage>
        <taxon>Bacteria</taxon>
        <taxon>Pseudomonadati</taxon>
        <taxon>Bacteroidota</taxon>
        <taxon>Flavobacteriia</taxon>
        <taxon>Flavobacteriales</taxon>
        <taxon>Flavobacteriaceae</taxon>
        <taxon>Antarcticibacterium</taxon>
    </lineage>
</organism>
<dbReference type="InterPro" id="IPR001647">
    <property type="entry name" value="HTH_TetR"/>
</dbReference>
<dbReference type="EMBL" id="CP042476">
    <property type="protein sequence ID" value="QED38652.1"/>
    <property type="molecule type" value="Genomic_DNA"/>
</dbReference>
<dbReference type="GO" id="GO:0003677">
    <property type="term" value="F:DNA binding"/>
    <property type="evidence" value="ECO:0007669"/>
    <property type="project" value="UniProtKB-UniRule"/>
</dbReference>
<feature type="transmembrane region" description="Helical" evidence="3">
    <location>
        <begin position="153"/>
        <end position="175"/>
    </location>
</feature>
<evidence type="ECO:0000256" key="1">
    <source>
        <dbReference type="ARBA" id="ARBA00023125"/>
    </source>
</evidence>
<sequence length="205" mass="24038">MKDEKTQTEDHILNSAEKVFQRKGMDGARMQEIANEAGINKAMLHYYYRSKRFLFEAVFAKAFSLIAPEIDRVLSDDNTDLFQKIKNFTNSYISFIQKHPYLPNFIIQELNRDADFIKVLQAKKGFPDFSKFEAQVEKEVQEGKIRPIKAEQLFVHLLSLNIFPFLAAPLFKGFLKIDDKAYKDLMEERKEEISNLLINYIKIKE</sequence>
<protein>
    <submittedName>
        <fullName evidence="5">TetR/AcrR family transcriptional regulator</fullName>
    </submittedName>
</protein>
<keyword evidence="6" id="KW-1185">Reference proteome</keyword>
<name>A0A5B8YL67_9FLAO</name>